<gene>
    <name evidence="1" type="ORF">A3G31_09540</name>
</gene>
<protein>
    <recommendedName>
        <fullName evidence="3">PqqD family protein</fullName>
    </recommendedName>
</protein>
<organism evidence="1 2">
    <name type="scientific">Candidatus Schekmanbacteria bacterium RIFCSPLOWO2_12_FULL_38_15</name>
    <dbReference type="NCBI Taxonomy" id="1817883"/>
    <lineage>
        <taxon>Bacteria</taxon>
        <taxon>Candidatus Schekmaniibacteriota</taxon>
    </lineage>
</organism>
<dbReference type="AlphaFoldDB" id="A0A1F7SLW2"/>
<evidence type="ECO:0000313" key="1">
    <source>
        <dbReference type="EMBL" id="OGL54756.1"/>
    </source>
</evidence>
<comment type="caution">
    <text evidence="1">The sequence shown here is derived from an EMBL/GenBank/DDBJ whole genome shotgun (WGS) entry which is preliminary data.</text>
</comment>
<evidence type="ECO:0008006" key="3">
    <source>
        <dbReference type="Google" id="ProtNLM"/>
    </source>
</evidence>
<accession>A0A1F7SLW2</accession>
<proteinExistence type="predicted"/>
<dbReference type="Proteomes" id="UP000178082">
    <property type="component" value="Unassembled WGS sequence"/>
</dbReference>
<evidence type="ECO:0000313" key="2">
    <source>
        <dbReference type="Proteomes" id="UP000178082"/>
    </source>
</evidence>
<sequence>MLNNESIVEKNPSILCTELDNEAVLLDLETKCYYGLNEVALQIWNLINGTRKINSIAENICKLFEVAPEKALGSVTKLVKEFEDNGLVTVKSSSGNKPE</sequence>
<dbReference type="InterPro" id="IPR008792">
    <property type="entry name" value="PQQD"/>
</dbReference>
<reference evidence="1 2" key="1">
    <citation type="journal article" date="2016" name="Nat. Commun.">
        <title>Thousands of microbial genomes shed light on interconnected biogeochemical processes in an aquifer system.</title>
        <authorList>
            <person name="Anantharaman K."/>
            <person name="Brown C.T."/>
            <person name="Hug L.A."/>
            <person name="Sharon I."/>
            <person name="Castelle C.J."/>
            <person name="Probst A.J."/>
            <person name="Thomas B.C."/>
            <person name="Singh A."/>
            <person name="Wilkins M.J."/>
            <person name="Karaoz U."/>
            <person name="Brodie E.L."/>
            <person name="Williams K.H."/>
            <person name="Hubbard S.S."/>
            <person name="Banfield J.F."/>
        </authorList>
    </citation>
    <scope>NUCLEOTIDE SEQUENCE [LARGE SCALE GENOMIC DNA]</scope>
</reference>
<dbReference type="InterPro" id="IPR041881">
    <property type="entry name" value="PqqD_sf"/>
</dbReference>
<name>A0A1F7SLW2_9BACT</name>
<dbReference type="Gene3D" id="1.10.10.1150">
    <property type="entry name" value="Coenzyme PQQ synthesis protein D (PqqD)"/>
    <property type="match status" value="1"/>
</dbReference>
<dbReference type="Pfam" id="PF05402">
    <property type="entry name" value="PqqD"/>
    <property type="match status" value="1"/>
</dbReference>
<dbReference type="EMBL" id="MGDI01000007">
    <property type="protein sequence ID" value="OGL54756.1"/>
    <property type="molecule type" value="Genomic_DNA"/>
</dbReference>
<dbReference type="STRING" id="1817883.A3G31_09540"/>